<feature type="domain" description="Glycoside hydrolase family 49 C-terminal" evidence="1">
    <location>
        <begin position="477"/>
        <end position="583"/>
    </location>
</feature>
<evidence type="ECO:0000313" key="3">
    <source>
        <dbReference type="EMBL" id="CAE7153856.1"/>
    </source>
</evidence>
<dbReference type="InterPro" id="IPR012334">
    <property type="entry name" value="Pectin_lyas_fold"/>
</dbReference>
<name>A0A812ILS6_SYMPI</name>
<protein>
    <submittedName>
        <fullName evidence="3">Uncharacterized protein</fullName>
    </submittedName>
</protein>
<dbReference type="Pfam" id="PF17433">
    <property type="entry name" value="Glyco_hydro_49N"/>
    <property type="match status" value="1"/>
</dbReference>
<dbReference type="SUPFAM" id="SSF51126">
    <property type="entry name" value="Pectin lyase-like"/>
    <property type="match status" value="1"/>
</dbReference>
<dbReference type="Proteomes" id="UP000649617">
    <property type="component" value="Unassembled WGS sequence"/>
</dbReference>
<dbReference type="InterPro" id="IPR011050">
    <property type="entry name" value="Pectin_lyase_fold/virulence"/>
</dbReference>
<dbReference type="Gene3D" id="2.60.350.10">
    <property type="entry name" value="Dextranase, N-terminal"/>
    <property type="match status" value="1"/>
</dbReference>
<dbReference type="EMBL" id="CAJNIZ010000114">
    <property type="protein sequence ID" value="CAE7153856.1"/>
    <property type="molecule type" value="Genomic_DNA"/>
</dbReference>
<dbReference type="AlphaFoldDB" id="A0A812ILS6"/>
<dbReference type="OrthoDB" id="406508at2759"/>
<accession>A0A812ILS6</accession>
<evidence type="ECO:0000259" key="1">
    <source>
        <dbReference type="Pfam" id="PF03718"/>
    </source>
</evidence>
<dbReference type="Gene3D" id="2.160.20.10">
    <property type="entry name" value="Single-stranded right-handed beta-helix, Pectin lyase-like"/>
    <property type="match status" value="1"/>
</dbReference>
<evidence type="ECO:0000313" key="4">
    <source>
        <dbReference type="Proteomes" id="UP000649617"/>
    </source>
</evidence>
<proteinExistence type="predicted"/>
<organism evidence="3 4">
    <name type="scientific">Symbiodinium pilosum</name>
    <name type="common">Dinoflagellate</name>
    <dbReference type="NCBI Taxonomy" id="2952"/>
    <lineage>
        <taxon>Eukaryota</taxon>
        <taxon>Sar</taxon>
        <taxon>Alveolata</taxon>
        <taxon>Dinophyceae</taxon>
        <taxon>Suessiales</taxon>
        <taxon>Symbiodiniaceae</taxon>
        <taxon>Symbiodinium</taxon>
    </lineage>
</organism>
<dbReference type="InterPro" id="IPR041274">
    <property type="entry name" value="IPU_b_solenoid"/>
</dbReference>
<dbReference type="Pfam" id="PF18783">
    <property type="entry name" value="IPU_b_solenoid"/>
    <property type="match status" value="1"/>
</dbReference>
<dbReference type="InterPro" id="IPR023226">
    <property type="entry name" value="Glyco_hydro_49_N_dom"/>
</dbReference>
<dbReference type="SUPFAM" id="SSF101596">
    <property type="entry name" value="Dextranase, N-terminal domain"/>
    <property type="match status" value="1"/>
</dbReference>
<comment type="caution">
    <text evidence="3">The sequence shown here is derived from an EMBL/GenBank/DDBJ whole genome shotgun (WGS) entry which is preliminary data.</text>
</comment>
<feature type="domain" description="Glycoside hydrolase family 49 N-terminal" evidence="2">
    <location>
        <begin position="12"/>
        <end position="192"/>
    </location>
</feature>
<sequence>MTTWVLRNGSTAKDDLITWWHDQNTQEKKELKDDGTVVRSPIFEVSVWSARSDSQPKKPFPYFSWPRMGRQKWGYSKEDGAEDFDRNECTCTWAHFLYGSDVWVEVTVLGTVDHPDIASRVVIRPRGVGKPAGSGYWLPEAPSRNTVKFKIPYSPDGLRFSIEFGWEIFTFRYEGKDIAEVPRNSLIIFAEPVEKQIRPEDVLSAAELDSKVYYVDPDKDSLNLDSVRKPIIYFQPGVYAMAFDYHAYLNNEIEWVYLAPGAYIKGAFQFRGEKGKTPKKLLITGAGTLSGEKYVYECDKENEYKTRPQDQAGGYEGRCLKMLEFYSPEGMNQELEVHGITMTNPPFHTFTVYGALDKADSKFAVRMSNYHLVGVWYYQTDGPEVPSWSVVQNSFLQTGDDCIKLYWSHVVVRNITTWFQGNGGLIQFGWKPRNLAQITCEEVDVIHDLSRYREHNCAIICAADLISEHDDEKAHECCIESLTLKDIRVEGKCMCPIRIAVQSQIRKIKIERLWIDQWDGSDDQCGLKDFDKNPRVTQYFEELDRHIFLEILDFRIGSRTVTQANSQALGRMAFDSLFDGKWALMPHGGVLPASASRYLPDEV</sequence>
<gene>
    <name evidence="3" type="ORF">SPIL2461_LOCUS283</name>
</gene>
<dbReference type="Pfam" id="PF03718">
    <property type="entry name" value="Glyco_hydro_49"/>
    <property type="match status" value="1"/>
</dbReference>
<dbReference type="GO" id="GO:0004553">
    <property type="term" value="F:hydrolase activity, hydrolyzing O-glycosyl compounds"/>
    <property type="evidence" value="ECO:0007669"/>
    <property type="project" value="InterPro"/>
</dbReference>
<dbReference type="InterPro" id="IPR005192">
    <property type="entry name" value="Glyco_hydro_49_C"/>
</dbReference>
<keyword evidence="4" id="KW-1185">Reference proteome</keyword>
<dbReference type="InterPro" id="IPR035953">
    <property type="entry name" value="Dextranase_N-ter"/>
</dbReference>
<reference evidence="3" key="1">
    <citation type="submission" date="2021-02" db="EMBL/GenBank/DDBJ databases">
        <authorList>
            <person name="Dougan E. K."/>
            <person name="Rhodes N."/>
            <person name="Thang M."/>
            <person name="Chan C."/>
        </authorList>
    </citation>
    <scope>NUCLEOTIDE SEQUENCE</scope>
</reference>
<evidence type="ECO:0000259" key="2">
    <source>
        <dbReference type="Pfam" id="PF17433"/>
    </source>
</evidence>